<proteinExistence type="predicted"/>
<dbReference type="InParanoid" id="H2AVX0"/>
<organism evidence="1 2">
    <name type="scientific">Kazachstania africana (strain ATCC 22294 / BCRC 22015 / CBS 2517 / CECT 1963 / NBRC 1671 / NRRL Y-8276)</name>
    <name type="common">Yeast</name>
    <name type="synonym">Kluyveromyces africanus</name>
    <dbReference type="NCBI Taxonomy" id="1071382"/>
    <lineage>
        <taxon>Eukaryota</taxon>
        <taxon>Fungi</taxon>
        <taxon>Dikarya</taxon>
        <taxon>Ascomycota</taxon>
        <taxon>Saccharomycotina</taxon>
        <taxon>Saccharomycetes</taxon>
        <taxon>Saccharomycetales</taxon>
        <taxon>Saccharomycetaceae</taxon>
        <taxon>Kazachstania</taxon>
    </lineage>
</organism>
<dbReference type="FunCoup" id="H2AVX0">
    <property type="interactions" value="77"/>
</dbReference>
<protein>
    <submittedName>
        <fullName evidence="1">Uncharacterized protein</fullName>
    </submittedName>
</protein>
<keyword evidence="2" id="KW-1185">Reference proteome</keyword>
<dbReference type="AlphaFoldDB" id="H2AVX0"/>
<reference evidence="1 2" key="1">
    <citation type="journal article" date="2011" name="Proc. Natl. Acad. Sci. U.S.A.">
        <title>Evolutionary erosion of yeast sex chromosomes by mating-type switching accidents.</title>
        <authorList>
            <person name="Gordon J.L."/>
            <person name="Armisen D."/>
            <person name="Proux-Wera E."/>
            <person name="Oheigeartaigh S.S."/>
            <person name="Byrne K.P."/>
            <person name="Wolfe K.H."/>
        </authorList>
    </citation>
    <scope>NUCLEOTIDE SEQUENCE [LARGE SCALE GENOMIC DNA]</scope>
    <source>
        <strain evidence="2">ATCC 22294 / BCRC 22015 / CBS 2517 / CECT 1963 / NBRC 1671 / NRRL Y-8276</strain>
    </source>
</reference>
<accession>H2AVX0</accession>
<gene>
    <name evidence="1" type="primary">KAFR0E03690</name>
    <name evidence="1" type="ORF">KAFR_0E03690</name>
</gene>
<dbReference type="STRING" id="1071382.H2AVX0"/>
<dbReference type="Proteomes" id="UP000005220">
    <property type="component" value="Chromosome 5"/>
</dbReference>
<dbReference type="GO" id="GO:0000776">
    <property type="term" value="C:kinetochore"/>
    <property type="evidence" value="ECO:0007669"/>
    <property type="project" value="EnsemblFungi"/>
</dbReference>
<evidence type="ECO:0000313" key="1">
    <source>
        <dbReference type="EMBL" id="CCF58520.1"/>
    </source>
</evidence>
<dbReference type="eggNOG" id="ENOG502S64F">
    <property type="taxonomic scope" value="Eukaryota"/>
</dbReference>
<evidence type="ECO:0000313" key="2">
    <source>
        <dbReference type="Proteomes" id="UP000005220"/>
    </source>
</evidence>
<dbReference type="KEGG" id="kaf:KAFR_0E03690"/>
<dbReference type="GeneID" id="13883336"/>
<dbReference type="OrthoDB" id="4067856at2759"/>
<dbReference type="EMBL" id="HE650825">
    <property type="protein sequence ID" value="CCF58520.1"/>
    <property type="molecule type" value="Genomic_DNA"/>
</dbReference>
<name>H2AVX0_KAZAF</name>
<dbReference type="RefSeq" id="XP_003957655.1">
    <property type="nucleotide sequence ID" value="XM_003957606.1"/>
</dbReference>
<dbReference type="HOGENOM" id="CLU_101503_0_0_1"/>
<sequence>MIAPETENNLLYKEISQFVEAQANVATDSSQIVLDEIPYEVQKLVNDELKGKTRLNRTKMDILTNRAYHVELEWKLNQLNEIMKLVGDVPKYSIGNELSKSINDDNLISKGGVSLRSLMKDVYKLPELALRDDVNIDDHDYQLLEEYNNIRTSLIRNCSIIEIAEEQAAEIATDVERITSLLHSIEEKVGHANLIEYFQNYHDSLLDELNDLVFSLEDALKSGNLTGEKKEHIRAILSDLQGQEREVN</sequence>